<keyword evidence="5 11" id="KW-0472">Membrane</keyword>
<dbReference type="NCBIfam" id="NF003678">
    <property type="entry name" value="PRK05305.1-2"/>
    <property type="match status" value="1"/>
</dbReference>
<keyword evidence="10 11" id="KW-0670">Pyruvate</keyword>
<evidence type="ECO:0000256" key="1">
    <source>
        <dbReference type="ARBA" id="ARBA00022475"/>
    </source>
</evidence>
<keyword evidence="7 11" id="KW-0594">Phospholipid biosynthesis</keyword>
<dbReference type="GO" id="GO:0005886">
    <property type="term" value="C:plasma membrane"/>
    <property type="evidence" value="ECO:0007669"/>
    <property type="project" value="UniProtKB-SubCell"/>
</dbReference>
<feature type="site" description="Cleavage (non-hydrolytic); by autocatalysis" evidence="11">
    <location>
        <begin position="204"/>
        <end position="205"/>
    </location>
</feature>
<dbReference type="AlphaFoldDB" id="B8F9J9"/>
<comment type="subcellular location">
    <subcellularLocation>
        <location evidence="11">Cell membrane</location>
        <topology evidence="11">Peripheral membrane protein</topology>
    </subcellularLocation>
</comment>
<evidence type="ECO:0000256" key="7">
    <source>
        <dbReference type="ARBA" id="ARBA00023209"/>
    </source>
</evidence>
<dbReference type="KEGG" id="dal:Dalk_1242"/>
<organism evidence="12 13">
    <name type="scientific">Desulfatibacillum aliphaticivorans</name>
    <dbReference type="NCBI Taxonomy" id="218208"/>
    <lineage>
        <taxon>Bacteria</taxon>
        <taxon>Pseudomonadati</taxon>
        <taxon>Thermodesulfobacteriota</taxon>
        <taxon>Desulfobacteria</taxon>
        <taxon>Desulfobacterales</taxon>
        <taxon>Desulfatibacillaceae</taxon>
        <taxon>Desulfatibacillum</taxon>
    </lineage>
</organism>
<evidence type="ECO:0000256" key="9">
    <source>
        <dbReference type="ARBA" id="ARBA00023264"/>
    </source>
</evidence>
<keyword evidence="3 11" id="KW-0210">Decarboxylase</keyword>
<evidence type="ECO:0000313" key="12">
    <source>
        <dbReference type="EMBL" id="ACL02945.1"/>
    </source>
</evidence>
<keyword evidence="6 11" id="KW-0865">Zymogen</keyword>
<feature type="active site" description="Schiff-base intermediate with substrate; via pyruvic acid" evidence="11">
    <location>
        <position position="205"/>
    </location>
</feature>
<keyword evidence="9 11" id="KW-1208">Phospholipid metabolism</keyword>
<dbReference type="Proteomes" id="UP000000739">
    <property type="component" value="Chromosome"/>
</dbReference>
<dbReference type="eggNOG" id="COG0688">
    <property type="taxonomic scope" value="Bacteria"/>
</dbReference>
<keyword evidence="8 11" id="KW-0456">Lyase</keyword>
<evidence type="ECO:0000256" key="5">
    <source>
        <dbReference type="ARBA" id="ARBA00023136"/>
    </source>
</evidence>
<sequence>MIIFGAALKIERLIMEKYTYPDPPSDRALPIANAGWPIILAAGFTTLLMAILDYKVLALLLYVFTMFSCYFFRDPDRLAPEEENAVVSPADGKVLFVNVVDSNPFIEGRALKISIFMSVFNVHVNRNPMNGTVKRIIYNPGKFFRANLDKASQENEHNAVVLDCNGREICYVQIAGLVARRILCGIKPGDEVVKGERFGMIRFGSRLDVYLPVGFDPCVLPGDKVFAGSTVIGNMP</sequence>
<reference evidence="12 13" key="1">
    <citation type="journal article" date="2012" name="Environ. Microbiol.">
        <title>The genome sequence of Desulfatibacillum alkenivorans AK-01: a blueprint for anaerobic alkane oxidation.</title>
        <authorList>
            <person name="Callaghan A.V."/>
            <person name="Morris B.E."/>
            <person name="Pereira I.A."/>
            <person name="McInerney M.J."/>
            <person name="Austin R.N."/>
            <person name="Groves J.T."/>
            <person name="Kukor J.J."/>
            <person name="Suflita J.M."/>
            <person name="Young L.Y."/>
            <person name="Zylstra G.J."/>
            <person name="Wawrik B."/>
        </authorList>
    </citation>
    <scope>NUCLEOTIDE SEQUENCE [LARGE SCALE GENOMIC DNA]</scope>
    <source>
        <strain evidence="12 13">AK-01</strain>
    </source>
</reference>
<dbReference type="PANTHER" id="PTHR35809:SF1">
    <property type="entry name" value="ARCHAETIDYLSERINE DECARBOXYLASE PROENZYME-RELATED"/>
    <property type="match status" value="1"/>
</dbReference>
<dbReference type="InterPro" id="IPR033175">
    <property type="entry name" value="PSD-A"/>
</dbReference>
<evidence type="ECO:0000256" key="4">
    <source>
        <dbReference type="ARBA" id="ARBA00023098"/>
    </source>
</evidence>
<dbReference type="InterPro" id="IPR003817">
    <property type="entry name" value="PS_Dcarbxylase"/>
</dbReference>
<dbReference type="GO" id="GO:0004609">
    <property type="term" value="F:phosphatidylserine decarboxylase activity"/>
    <property type="evidence" value="ECO:0007669"/>
    <property type="project" value="UniProtKB-UniRule"/>
</dbReference>
<feature type="chain" id="PRO_5023219282" description="Phosphatidylserine decarboxylase alpha chain" evidence="11">
    <location>
        <begin position="205"/>
        <end position="236"/>
    </location>
</feature>
<comment type="pathway">
    <text evidence="11">Phospholipid metabolism; phosphatidylethanolamine biosynthesis; phosphatidylethanolamine from CDP-diacylglycerol: step 2/2.</text>
</comment>
<dbReference type="HAMAP" id="MF_00664">
    <property type="entry name" value="PS_decarb_PSD_A"/>
    <property type="match status" value="1"/>
</dbReference>
<comment type="subunit">
    <text evidence="11">Heterodimer of a large membrane-associated beta subunit and a small pyruvoyl-containing alpha subunit.</text>
</comment>
<proteinExistence type="inferred from homology"/>
<evidence type="ECO:0000256" key="10">
    <source>
        <dbReference type="ARBA" id="ARBA00023317"/>
    </source>
</evidence>
<feature type="modified residue" description="Pyruvic acid (Ser); by autocatalysis" evidence="11">
    <location>
        <position position="205"/>
    </location>
</feature>
<evidence type="ECO:0000256" key="3">
    <source>
        <dbReference type="ARBA" id="ARBA00022793"/>
    </source>
</evidence>
<keyword evidence="1 11" id="KW-1003">Cell membrane</keyword>
<evidence type="ECO:0000256" key="6">
    <source>
        <dbReference type="ARBA" id="ARBA00023145"/>
    </source>
</evidence>
<name>B8F9J9_DESAL</name>
<comment type="function">
    <text evidence="11">Catalyzes the formation of phosphatidylethanolamine (PtdEtn) from phosphatidylserine (PtdSer).</text>
</comment>
<dbReference type="PANTHER" id="PTHR35809">
    <property type="entry name" value="ARCHAETIDYLSERINE DECARBOXYLASE PROENZYME-RELATED"/>
    <property type="match status" value="1"/>
</dbReference>
<comment type="cofactor">
    <cofactor evidence="11">
        <name>pyruvate</name>
        <dbReference type="ChEBI" id="CHEBI:15361"/>
    </cofactor>
    <text evidence="11">Binds 1 pyruvoyl group covalently per subunit.</text>
</comment>
<comment type="similarity">
    <text evidence="11">Belongs to the phosphatidylserine decarboxylase family. PSD-A subfamily.</text>
</comment>
<dbReference type="Pfam" id="PF02666">
    <property type="entry name" value="PS_Dcarbxylase"/>
    <property type="match status" value="1"/>
</dbReference>
<dbReference type="EMBL" id="CP001322">
    <property type="protein sequence ID" value="ACL02945.1"/>
    <property type="molecule type" value="Genomic_DNA"/>
</dbReference>
<evidence type="ECO:0000256" key="8">
    <source>
        <dbReference type="ARBA" id="ARBA00023239"/>
    </source>
</evidence>
<dbReference type="GO" id="GO:0006646">
    <property type="term" value="P:phosphatidylethanolamine biosynthetic process"/>
    <property type="evidence" value="ECO:0007669"/>
    <property type="project" value="UniProtKB-UniRule"/>
</dbReference>
<feature type="chain" id="PRO_5023219283" description="Phosphatidylserine decarboxylase beta chain" evidence="11">
    <location>
        <begin position="1"/>
        <end position="204"/>
    </location>
</feature>
<dbReference type="NCBIfam" id="NF003685">
    <property type="entry name" value="PRK05305.2-5"/>
    <property type="match status" value="1"/>
</dbReference>
<dbReference type="HOGENOM" id="CLU_072492_2_0_7"/>
<gene>
    <name evidence="11" type="primary">psd</name>
    <name evidence="12" type="ordered locus">Dalk_1242</name>
</gene>
<evidence type="ECO:0000313" key="13">
    <source>
        <dbReference type="Proteomes" id="UP000000739"/>
    </source>
</evidence>
<dbReference type="EC" id="4.1.1.65" evidence="11"/>
<evidence type="ECO:0000256" key="2">
    <source>
        <dbReference type="ARBA" id="ARBA00022516"/>
    </source>
</evidence>
<keyword evidence="4 11" id="KW-0443">Lipid metabolism</keyword>
<comment type="PTM">
    <text evidence="11">Is synthesized initially as an inactive proenzyme. Formation of the active enzyme involves a self-maturation process in which the active site pyruvoyl group is generated from an internal serine residue via an autocatalytic post-translational modification. Two non-identical subunits are generated from the proenzyme in this reaction, and the pyruvate is formed at the N-terminus of the alpha chain, which is derived from the carboxyl end of the proenzyme. The post-translation cleavage follows an unusual pathway, termed non-hydrolytic serinolysis, in which the side chain hydroxyl group of the serine supplies its oxygen atom to form the C-terminus of the beta chain, while the remainder of the serine residue undergoes an oxidative deamination to produce ammonia and the pyruvoyl prosthetic group on the alpha chain.</text>
</comment>
<comment type="catalytic activity">
    <reaction evidence="11">
        <text>a 1,2-diacyl-sn-glycero-3-phospho-L-serine + H(+) = a 1,2-diacyl-sn-glycero-3-phosphoethanolamine + CO2</text>
        <dbReference type="Rhea" id="RHEA:20828"/>
        <dbReference type="ChEBI" id="CHEBI:15378"/>
        <dbReference type="ChEBI" id="CHEBI:16526"/>
        <dbReference type="ChEBI" id="CHEBI:57262"/>
        <dbReference type="ChEBI" id="CHEBI:64612"/>
        <dbReference type="EC" id="4.1.1.65"/>
    </reaction>
</comment>
<evidence type="ECO:0000256" key="11">
    <source>
        <dbReference type="HAMAP-Rule" id="MF_00664"/>
    </source>
</evidence>
<keyword evidence="13" id="KW-1185">Reference proteome</keyword>
<accession>B8F9J9</accession>
<protein>
    <recommendedName>
        <fullName evidence="11">Phosphatidylserine decarboxylase proenzyme</fullName>
        <ecNumber evidence="11">4.1.1.65</ecNumber>
    </recommendedName>
    <component>
        <recommendedName>
            <fullName evidence="11">Phosphatidylserine decarboxylase alpha chain</fullName>
        </recommendedName>
    </component>
    <component>
        <recommendedName>
            <fullName evidence="11">Phosphatidylserine decarboxylase beta chain</fullName>
        </recommendedName>
    </component>
</protein>
<keyword evidence="2 11" id="KW-0444">Lipid biosynthesis</keyword>
<dbReference type="UniPathway" id="UPA00558">
    <property type="reaction ID" value="UER00616"/>
</dbReference>